<feature type="compositionally biased region" description="Polar residues" evidence="4">
    <location>
        <begin position="24"/>
        <end position="34"/>
    </location>
</feature>
<evidence type="ECO:0000313" key="6">
    <source>
        <dbReference type="EMBL" id="KAA8904249.1"/>
    </source>
</evidence>
<dbReference type="SMART" id="SM00906">
    <property type="entry name" value="Fungal_trans"/>
    <property type="match status" value="1"/>
</dbReference>
<reference evidence="6" key="1">
    <citation type="journal article" date="2019" name="G3 (Bethesda)">
        <title>Genome Assemblies of Two Rare Opportunistic Yeast Pathogens: Diutina rugosa (syn. Candida rugosa) and Trichomonascus ciferrii (syn. Candida ciferrii).</title>
        <authorList>
            <person name="Mixao V."/>
            <person name="Saus E."/>
            <person name="Hansen A.P."/>
            <person name="Lass-Florl C."/>
            <person name="Gabaldon T."/>
        </authorList>
    </citation>
    <scope>NUCLEOTIDE SEQUENCE</scope>
    <source>
        <strain evidence="6">CBS 4856</strain>
    </source>
</reference>
<dbReference type="AlphaFoldDB" id="A0A642UWM6"/>
<keyword evidence="7" id="KW-1185">Reference proteome</keyword>
<dbReference type="Proteomes" id="UP000761534">
    <property type="component" value="Unassembled WGS sequence"/>
</dbReference>
<organism evidence="6 7">
    <name type="scientific">Trichomonascus ciferrii</name>
    <dbReference type="NCBI Taxonomy" id="44093"/>
    <lineage>
        <taxon>Eukaryota</taxon>
        <taxon>Fungi</taxon>
        <taxon>Dikarya</taxon>
        <taxon>Ascomycota</taxon>
        <taxon>Saccharomycotina</taxon>
        <taxon>Dipodascomycetes</taxon>
        <taxon>Dipodascales</taxon>
        <taxon>Trichomonascaceae</taxon>
        <taxon>Trichomonascus</taxon>
        <taxon>Trichomonascus ciferrii complex</taxon>
    </lineage>
</organism>
<dbReference type="GO" id="GO:0008270">
    <property type="term" value="F:zinc ion binding"/>
    <property type="evidence" value="ECO:0007669"/>
    <property type="project" value="InterPro"/>
</dbReference>
<sequence length="540" mass="61598">MRSRKQPRVSVEEDRSDEKEDASPPSTATGTPQQEVKEHVPTFLERLYKIVGELEPTPGLEDRVRSVLKLSCAAANAEPVVASRHLTEEQMLQYVADYFNAYYVILPFFDPDTWIRKAKTAWRAADNQVTLSESLDLAIVYMLIALGSCGSFSASFSGFEDSVWSREYDARAQKIVPNPFERPPSLRLLQYLAVKTLHKMAQNNFSEAYMYSGLMVRNAVVLGLHLVDPAEDYEKHRAWYSVYIFEKYWGFAAGRPSSIGLEYPPPIPYPPAFHNNSIYAMSTEHCLIRLRLCDLSIKFLTSSALIGTNKAAHQSITKTLQLVVDADNQLEEIIQSSKDPHLKAFQINPDFTDIQCREWYWIRLFYWFIKLILYRPFLFTSHYFDLTETHIPPDTLNSLVIGTQRCLEAALAIPPIVAEINSRLERCQLNWFSNTYLECASVVIILYCASLASNNQTPPQTVIQAMCRSYRHMNGCRESKLQDLTIDLLKDQSFLAMLGANRQLLVKCFFGASIDPPSPHEDLDALWNKTLRLIGFQVIC</sequence>
<protein>
    <recommendedName>
        <fullName evidence="5">Xylanolytic transcriptional activator regulatory domain-containing protein</fullName>
    </recommendedName>
</protein>
<evidence type="ECO:0000256" key="2">
    <source>
        <dbReference type="ARBA" id="ARBA00023163"/>
    </source>
</evidence>
<gene>
    <name evidence="6" type="ORF">TRICI_005559</name>
</gene>
<dbReference type="InterPro" id="IPR051127">
    <property type="entry name" value="Fungal_SecMet_Regulators"/>
</dbReference>
<dbReference type="EMBL" id="SWFS01000432">
    <property type="protein sequence ID" value="KAA8904249.1"/>
    <property type="molecule type" value="Genomic_DNA"/>
</dbReference>
<dbReference type="OrthoDB" id="2123952at2759"/>
<dbReference type="PANTHER" id="PTHR47424">
    <property type="entry name" value="REGULATORY PROTEIN GAL4"/>
    <property type="match status" value="1"/>
</dbReference>
<name>A0A642UWM6_9ASCO</name>
<proteinExistence type="predicted"/>
<dbReference type="GO" id="GO:0003677">
    <property type="term" value="F:DNA binding"/>
    <property type="evidence" value="ECO:0007669"/>
    <property type="project" value="InterPro"/>
</dbReference>
<evidence type="ECO:0000259" key="5">
    <source>
        <dbReference type="SMART" id="SM00906"/>
    </source>
</evidence>
<dbReference type="Pfam" id="PF04082">
    <property type="entry name" value="Fungal_trans"/>
    <property type="match status" value="1"/>
</dbReference>
<dbReference type="InterPro" id="IPR007219">
    <property type="entry name" value="XnlR_reg_dom"/>
</dbReference>
<dbReference type="GO" id="GO:0006351">
    <property type="term" value="P:DNA-templated transcription"/>
    <property type="evidence" value="ECO:0007669"/>
    <property type="project" value="InterPro"/>
</dbReference>
<dbReference type="VEuPathDB" id="FungiDB:TRICI_005559"/>
<comment type="caution">
    <text evidence="6">The sequence shown here is derived from an EMBL/GenBank/DDBJ whole genome shotgun (WGS) entry which is preliminary data.</text>
</comment>
<feature type="compositionally biased region" description="Basic and acidic residues" evidence="4">
    <location>
        <begin position="10"/>
        <end position="22"/>
    </location>
</feature>
<evidence type="ECO:0000256" key="1">
    <source>
        <dbReference type="ARBA" id="ARBA00023015"/>
    </source>
</evidence>
<evidence type="ECO:0000256" key="3">
    <source>
        <dbReference type="ARBA" id="ARBA00023242"/>
    </source>
</evidence>
<evidence type="ECO:0000256" key="4">
    <source>
        <dbReference type="SAM" id="MobiDB-lite"/>
    </source>
</evidence>
<accession>A0A642UWM6</accession>
<feature type="domain" description="Xylanolytic transcriptional activator regulatory" evidence="5">
    <location>
        <begin position="208"/>
        <end position="276"/>
    </location>
</feature>
<dbReference type="CDD" id="cd12148">
    <property type="entry name" value="fungal_TF_MHR"/>
    <property type="match status" value="1"/>
</dbReference>
<keyword evidence="1" id="KW-0805">Transcription regulation</keyword>
<keyword evidence="3" id="KW-0539">Nucleus</keyword>
<dbReference type="PANTHER" id="PTHR47424:SF14">
    <property type="entry name" value="ZINC FINGER PROTEIN GRT1"/>
    <property type="match status" value="1"/>
</dbReference>
<evidence type="ECO:0000313" key="7">
    <source>
        <dbReference type="Proteomes" id="UP000761534"/>
    </source>
</evidence>
<feature type="region of interest" description="Disordered" evidence="4">
    <location>
        <begin position="1"/>
        <end position="36"/>
    </location>
</feature>
<keyword evidence="2" id="KW-0804">Transcription</keyword>